<evidence type="ECO:0000313" key="2">
    <source>
        <dbReference type="Proteomes" id="UP000280792"/>
    </source>
</evidence>
<dbReference type="NCBIfam" id="TIGR03694">
    <property type="entry name" value="exosort_acyl"/>
    <property type="match status" value="1"/>
</dbReference>
<sequence>MSSETLCDEFNSYFRVVLALTPELQKEVFCIRYNVFAKEFGWEELSAEEMERDDFDRYSIHCLIYHNRTNTPAGCVRLVIPDPIDASQMAPFEKYCAAHIAKEQFDLAILDRVSYGEASRLAVPSSFRRRKDESRSAVPFPPENTGEEHGDKRHFPHIAMGLYLAGMAIVDLASIDYVFAMMEPRLARHLHRFGVLFQQGSDVMDYHGLRALYYIPKEDLTRHLTGGMKELYESIRSSVLQQLVSPAAKENIHLKTHIG</sequence>
<dbReference type="InterPro" id="IPR022484">
    <property type="entry name" value="PEP-CTERM/exosrtase_acylTfrase"/>
</dbReference>
<keyword evidence="2" id="KW-1185">Reference proteome</keyword>
<dbReference type="AlphaFoldDB" id="A0A3P3VPP9"/>
<comment type="caution">
    <text evidence="1">The sequence shown here is derived from an EMBL/GenBank/DDBJ whole genome shotgun (WGS) entry which is preliminary data.</text>
</comment>
<dbReference type="GO" id="GO:0016746">
    <property type="term" value="F:acyltransferase activity"/>
    <property type="evidence" value="ECO:0007669"/>
    <property type="project" value="UniProtKB-KW"/>
</dbReference>
<accession>A0A3P3VPP9</accession>
<name>A0A3P3VPP9_9GAMM</name>
<reference evidence="1 2" key="2">
    <citation type="submission" date="2018-12" db="EMBL/GenBank/DDBJ databases">
        <title>Simiduia agarivorans gen. nov., sp. nov., a marine, agarolytic bacterium isolated from shallow coastal water from Keelung, Taiwan.</title>
        <authorList>
            <person name="Shieh W.Y."/>
        </authorList>
    </citation>
    <scope>NUCLEOTIDE SEQUENCE [LARGE SCALE GENOMIC DNA]</scope>
    <source>
        <strain evidence="1 2">GTF-13</strain>
    </source>
</reference>
<gene>
    <name evidence="1" type="ORF">D0544_05610</name>
</gene>
<protein>
    <submittedName>
        <fullName evidence="1">PEP-CTERM/exosortase system-associated acyltransferase</fullName>
    </submittedName>
</protein>
<keyword evidence="1" id="KW-0808">Transferase</keyword>
<dbReference type="InterPro" id="IPR016181">
    <property type="entry name" value="Acyl_CoA_acyltransferase"/>
</dbReference>
<dbReference type="EMBL" id="QWEZ01000001">
    <property type="protein sequence ID" value="RRJ84580.1"/>
    <property type="molecule type" value="Genomic_DNA"/>
</dbReference>
<reference evidence="1 2" key="1">
    <citation type="submission" date="2018-08" db="EMBL/GenBank/DDBJ databases">
        <authorList>
            <person name="Khan S.A."/>
        </authorList>
    </citation>
    <scope>NUCLEOTIDE SEQUENCE [LARGE SCALE GENOMIC DNA]</scope>
    <source>
        <strain evidence="1 2">GTF-13</strain>
    </source>
</reference>
<keyword evidence="1" id="KW-0012">Acyltransferase</keyword>
<dbReference type="Proteomes" id="UP000280792">
    <property type="component" value="Unassembled WGS sequence"/>
</dbReference>
<dbReference type="Gene3D" id="3.40.630.30">
    <property type="match status" value="1"/>
</dbReference>
<dbReference type="RefSeq" id="WP_125015011.1">
    <property type="nucleotide sequence ID" value="NZ_QWEZ01000001.1"/>
</dbReference>
<dbReference type="Pfam" id="PF13444">
    <property type="entry name" value="Acetyltransf_5"/>
    <property type="match status" value="1"/>
</dbReference>
<organism evidence="1 2">
    <name type="scientific">Aestuariirhabdus litorea</name>
    <dbReference type="NCBI Taxonomy" id="2528527"/>
    <lineage>
        <taxon>Bacteria</taxon>
        <taxon>Pseudomonadati</taxon>
        <taxon>Pseudomonadota</taxon>
        <taxon>Gammaproteobacteria</taxon>
        <taxon>Oceanospirillales</taxon>
        <taxon>Aestuariirhabdaceae</taxon>
        <taxon>Aestuariirhabdus</taxon>
    </lineage>
</organism>
<dbReference type="SUPFAM" id="SSF55729">
    <property type="entry name" value="Acyl-CoA N-acyltransferases (Nat)"/>
    <property type="match status" value="1"/>
</dbReference>
<evidence type="ECO:0000313" key="1">
    <source>
        <dbReference type="EMBL" id="RRJ84580.1"/>
    </source>
</evidence>
<proteinExistence type="predicted"/>